<evidence type="ECO:0000256" key="2">
    <source>
        <dbReference type="SAM" id="SignalP"/>
    </source>
</evidence>
<keyword evidence="4" id="KW-1185">Reference proteome</keyword>
<dbReference type="AlphaFoldDB" id="A0A8H4QU02"/>
<reference evidence="3 4" key="1">
    <citation type="submission" date="2019-12" db="EMBL/GenBank/DDBJ databases">
        <authorList>
            <person name="Floudas D."/>
            <person name="Bentzer J."/>
            <person name="Ahren D."/>
            <person name="Johansson T."/>
            <person name="Persson P."/>
            <person name="Tunlid A."/>
        </authorList>
    </citation>
    <scope>NUCLEOTIDE SEQUENCE [LARGE SCALE GENOMIC DNA]</scope>
    <source>
        <strain evidence="3 4">CBS 102.39</strain>
    </source>
</reference>
<evidence type="ECO:0000256" key="1">
    <source>
        <dbReference type="SAM" id="MobiDB-lite"/>
    </source>
</evidence>
<feature type="compositionally biased region" description="Low complexity" evidence="1">
    <location>
        <begin position="123"/>
        <end position="141"/>
    </location>
</feature>
<feature type="signal peptide" evidence="2">
    <location>
        <begin position="1"/>
        <end position="19"/>
    </location>
</feature>
<feature type="chain" id="PRO_5034240375" evidence="2">
    <location>
        <begin position="20"/>
        <end position="279"/>
    </location>
</feature>
<name>A0A8H4QU02_9AGAR</name>
<gene>
    <name evidence="3" type="ORF">D9613_008687</name>
</gene>
<organism evidence="3 4">
    <name type="scientific">Agrocybe pediades</name>
    <dbReference type="NCBI Taxonomy" id="84607"/>
    <lineage>
        <taxon>Eukaryota</taxon>
        <taxon>Fungi</taxon>
        <taxon>Dikarya</taxon>
        <taxon>Basidiomycota</taxon>
        <taxon>Agaricomycotina</taxon>
        <taxon>Agaricomycetes</taxon>
        <taxon>Agaricomycetidae</taxon>
        <taxon>Agaricales</taxon>
        <taxon>Agaricineae</taxon>
        <taxon>Strophariaceae</taxon>
        <taxon>Agrocybe</taxon>
    </lineage>
</organism>
<accession>A0A8H4QU02</accession>
<protein>
    <submittedName>
        <fullName evidence="3">Uncharacterized protein</fullName>
    </submittedName>
</protein>
<sequence>MHSIVSLIITCLSVSLVQSAPTGAALDAATLLANGQAAQKLNSQFLTSKPSDSCQDDQIACIDNSIATCVNGQFDTSKGKCSKSQTCFALPNVRETGTFLTCTSTRSALSLIEATGATGGITGSDNASSSQNSTDSTASTTVLSDEGMEMPCTAASPSATTDAPDASQAVDRITVTVTLLPSQTITLDPVTTTISPEEASSILSSAVAEQTTEATNVSSSVTQTPSATANPITLITLSPTANPITLITLSPTAFPTGVSSADTASANNGGYASGSYGGY</sequence>
<feature type="compositionally biased region" description="Low complexity" evidence="1">
    <location>
        <begin position="153"/>
        <end position="166"/>
    </location>
</feature>
<comment type="caution">
    <text evidence="3">The sequence shown here is derived from an EMBL/GenBank/DDBJ whole genome shotgun (WGS) entry which is preliminary data.</text>
</comment>
<feature type="region of interest" description="Disordered" evidence="1">
    <location>
        <begin position="120"/>
        <end position="166"/>
    </location>
</feature>
<evidence type="ECO:0000313" key="3">
    <source>
        <dbReference type="EMBL" id="KAF4616848.1"/>
    </source>
</evidence>
<evidence type="ECO:0000313" key="4">
    <source>
        <dbReference type="Proteomes" id="UP000521872"/>
    </source>
</evidence>
<dbReference type="Proteomes" id="UP000521872">
    <property type="component" value="Unassembled WGS sequence"/>
</dbReference>
<proteinExistence type="predicted"/>
<dbReference type="EMBL" id="JAACJL010000031">
    <property type="protein sequence ID" value="KAF4616848.1"/>
    <property type="molecule type" value="Genomic_DNA"/>
</dbReference>
<keyword evidence="2" id="KW-0732">Signal</keyword>